<feature type="binding site" evidence="6">
    <location>
        <position position="479"/>
    </location>
    <ligand>
        <name>ATP</name>
        <dbReference type="ChEBI" id="CHEBI:30616"/>
    </ligand>
</feature>
<protein>
    <submittedName>
        <fullName evidence="9">Serine/threonine-protein kinase-like protein CCR4</fullName>
    </submittedName>
</protein>
<dbReference type="InterPro" id="IPR008271">
    <property type="entry name" value="Ser/Thr_kinase_AS"/>
</dbReference>
<dbReference type="PANTHER" id="PTHR46146:SF4">
    <property type="entry name" value="SERINE_THREONINE-PROTEIN KINASE-LIKE PROTEIN CCR4"/>
    <property type="match status" value="1"/>
</dbReference>
<dbReference type="InterPro" id="IPR000719">
    <property type="entry name" value="Prot_kinase_dom"/>
</dbReference>
<evidence type="ECO:0000256" key="6">
    <source>
        <dbReference type="PROSITE-ProRule" id="PRU10141"/>
    </source>
</evidence>
<dbReference type="SUPFAM" id="SSF56112">
    <property type="entry name" value="Protein kinase-like (PK-like)"/>
    <property type="match status" value="1"/>
</dbReference>
<feature type="domain" description="Protein kinase" evidence="8">
    <location>
        <begin position="451"/>
        <end position="748"/>
    </location>
</feature>
<evidence type="ECO:0000256" key="7">
    <source>
        <dbReference type="SAM" id="SignalP"/>
    </source>
</evidence>
<dbReference type="InterPro" id="IPR009091">
    <property type="entry name" value="RCC1/BLIP-II"/>
</dbReference>
<dbReference type="GO" id="GO:0042803">
    <property type="term" value="F:protein homodimerization activity"/>
    <property type="evidence" value="ECO:0007669"/>
    <property type="project" value="UniProtKB-ARBA"/>
</dbReference>
<dbReference type="Gene3D" id="1.10.510.10">
    <property type="entry name" value="Transferase(Phosphotransferase) domain 1"/>
    <property type="match status" value="1"/>
</dbReference>
<dbReference type="PROSITE" id="PS50011">
    <property type="entry name" value="PROTEIN_KINASE_DOM"/>
    <property type="match status" value="1"/>
</dbReference>
<reference evidence="9" key="2">
    <citation type="submission" date="2023-05" db="EMBL/GenBank/DDBJ databases">
        <authorList>
            <person name="Schelkunov M.I."/>
        </authorList>
    </citation>
    <scope>NUCLEOTIDE SEQUENCE</scope>
    <source>
        <strain evidence="9">Hsosn_3</strain>
        <tissue evidence="9">Leaf</tissue>
    </source>
</reference>
<dbReference type="InterPro" id="IPR001245">
    <property type="entry name" value="Ser-Thr/Tyr_kinase_cat_dom"/>
</dbReference>
<feature type="chain" id="PRO_5042174707" evidence="7">
    <location>
        <begin position="23"/>
        <end position="765"/>
    </location>
</feature>
<dbReference type="PROSITE" id="PS00108">
    <property type="entry name" value="PROTEIN_KINASE_ST"/>
    <property type="match status" value="1"/>
</dbReference>
<gene>
    <name evidence="9" type="ORF">POM88_045848</name>
</gene>
<keyword evidence="10" id="KW-1185">Reference proteome</keyword>
<evidence type="ECO:0000259" key="8">
    <source>
        <dbReference type="PROSITE" id="PS50011"/>
    </source>
</evidence>
<evidence type="ECO:0000256" key="5">
    <source>
        <dbReference type="ARBA" id="ARBA00022840"/>
    </source>
</evidence>
<sequence>MTTLYLLLFSLLTLSLPISLLSLPTFSISLSPNHTSIIICSLMQQNHHLNCKTFKGLNYNYTTTTTNISAISFSGVVGGDGFFCGLDNHQSNIICWRFDHNGVIVEYKRIYDGPVLDDLDSGNSRICGVVRGTGRLECWQWRKFKSSVKFSSLAVGGDFVCGLKGFGKIRCVGNLSSAGDGRYRGNFSVVAAGLRHFCAISVRGRLKCWGDLVGDQPKGLFKGLALGDRRSCGIRVRGDVVCWGEDGFRLPEVLEGTSFEAIEASGGVFCGVRTEDYGLYCWGNEVFDADGLVFQDVVPGACRRECPCGTSPGNGRFCRQGLMGCKPCDPVPTVQNPESPPRSKGSGINWTWKNVTLLVVGCVGTSSSVILLFVLCFRYKKASRGSHRVHDSGPLDDIEMPSQPTSTKEVAHAQQTPPVLVKRLSQMFSMENGGNLEDFSFSVLVRATNDFSNEHKIGSGSFGSVYRATLQDGREVAIKRAQLTMCPSFNGAPGGGNATITKRQDENEYAFVNELECLSRLNHKNLVRLLGFCEDCNEYALIYEYMDNGSLHDHLHNPQSTDTMSWPTRIQVALDAARGIEYLHVYADPPIIHRDIKSSNILLNATWTAKVSDFGLSLMGPQENMSHLSLHAAGTVGYIDPEYFRLQQLTTKSDVYSFGVLLLELLSGYKAIHLNEERMPRNVVDYVVPYIVQDNIHRILDPRLPPPTPLEIEAIAYIGYLATDCVMLPGQDRPTMSEIVNSLERALLACFATPPLSHSSTNSSL</sequence>
<comment type="caution">
    <text evidence="9">The sequence shown here is derived from an EMBL/GenBank/DDBJ whole genome shotgun (WGS) entry which is preliminary data.</text>
</comment>
<organism evidence="9 10">
    <name type="scientific">Heracleum sosnowskyi</name>
    <dbReference type="NCBI Taxonomy" id="360622"/>
    <lineage>
        <taxon>Eukaryota</taxon>
        <taxon>Viridiplantae</taxon>
        <taxon>Streptophyta</taxon>
        <taxon>Embryophyta</taxon>
        <taxon>Tracheophyta</taxon>
        <taxon>Spermatophyta</taxon>
        <taxon>Magnoliopsida</taxon>
        <taxon>eudicotyledons</taxon>
        <taxon>Gunneridae</taxon>
        <taxon>Pentapetalae</taxon>
        <taxon>asterids</taxon>
        <taxon>campanulids</taxon>
        <taxon>Apiales</taxon>
        <taxon>Apiaceae</taxon>
        <taxon>Apioideae</taxon>
        <taxon>apioid superclade</taxon>
        <taxon>Tordylieae</taxon>
        <taxon>Tordyliinae</taxon>
        <taxon>Heracleum</taxon>
    </lineage>
</organism>
<keyword evidence="4 9" id="KW-0418">Kinase</keyword>
<dbReference type="Pfam" id="PF07714">
    <property type="entry name" value="PK_Tyr_Ser-Thr"/>
    <property type="match status" value="1"/>
</dbReference>
<evidence type="ECO:0000256" key="3">
    <source>
        <dbReference type="ARBA" id="ARBA00022741"/>
    </source>
</evidence>
<keyword evidence="3 6" id="KW-0547">Nucleotide-binding</keyword>
<dbReference type="CDD" id="cd14066">
    <property type="entry name" value="STKc_IRAK"/>
    <property type="match status" value="1"/>
</dbReference>
<evidence type="ECO:0000256" key="1">
    <source>
        <dbReference type="ARBA" id="ARBA00022527"/>
    </source>
</evidence>
<dbReference type="GO" id="GO:0004674">
    <property type="term" value="F:protein serine/threonine kinase activity"/>
    <property type="evidence" value="ECO:0007669"/>
    <property type="project" value="UniProtKB-KW"/>
</dbReference>
<dbReference type="AlphaFoldDB" id="A0AAD8H6G5"/>
<dbReference type="InterPro" id="IPR011009">
    <property type="entry name" value="Kinase-like_dom_sf"/>
</dbReference>
<feature type="signal peptide" evidence="7">
    <location>
        <begin position="1"/>
        <end position="22"/>
    </location>
</feature>
<keyword evidence="2" id="KW-0808">Transferase</keyword>
<keyword evidence="1" id="KW-0723">Serine/threonine-protein kinase</keyword>
<dbReference type="Proteomes" id="UP001237642">
    <property type="component" value="Unassembled WGS sequence"/>
</dbReference>
<dbReference type="Gene3D" id="2.130.10.30">
    <property type="entry name" value="Regulator of chromosome condensation 1/beta-lactamase-inhibitor protein II"/>
    <property type="match status" value="1"/>
</dbReference>
<accession>A0AAD8H6G5</accession>
<dbReference type="EMBL" id="JAUIZM010000010">
    <property type="protein sequence ID" value="KAK1361374.1"/>
    <property type="molecule type" value="Genomic_DNA"/>
</dbReference>
<dbReference type="Gene3D" id="3.30.200.20">
    <property type="entry name" value="Phosphorylase Kinase, domain 1"/>
    <property type="match status" value="1"/>
</dbReference>
<dbReference type="PROSITE" id="PS00107">
    <property type="entry name" value="PROTEIN_KINASE_ATP"/>
    <property type="match status" value="1"/>
</dbReference>
<evidence type="ECO:0000256" key="2">
    <source>
        <dbReference type="ARBA" id="ARBA00022679"/>
    </source>
</evidence>
<dbReference type="PANTHER" id="PTHR46146">
    <property type="entry name" value="SERINE/THREONINE-PROTEIN KINASE-LIKE PROTEIN CCR4"/>
    <property type="match status" value="1"/>
</dbReference>
<dbReference type="FunFam" id="1.10.510.10:FF:000095">
    <property type="entry name" value="protein STRUBBELIG-RECEPTOR FAMILY 8"/>
    <property type="match status" value="1"/>
</dbReference>
<dbReference type="GO" id="GO:0005524">
    <property type="term" value="F:ATP binding"/>
    <property type="evidence" value="ECO:0007669"/>
    <property type="project" value="UniProtKB-UniRule"/>
</dbReference>
<dbReference type="SUPFAM" id="SSF50985">
    <property type="entry name" value="RCC1/BLIP-II"/>
    <property type="match status" value="1"/>
</dbReference>
<reference evidence="9" key="1">
    <citation type="submission" date="2023-02" db="EMBL/GenBank/DDBJ databases">
        <title>Genome of toxic invasive species Heracleum sosnowskyi carries increased number of genes despite the absence of recent whole-genome duplications.</title>
        <authorList>
            <person name="Schelkunov M."/>
            <person name="Shtratnikova V."/>
            <person name="Makarenko M."/>
            <person name="Klepikova A."/>
            <person name="Omelchenko D."/>
            <person name="Novikova G."/>
            <person name="Obukhova E."/>
            <person name="Bogdanov V."/>
            <person name="Penin A."/>
            <person name="Logacheva M."/>
        </authorList>
    </citation>
    <scope>NUCLEOTIDE SEQUENCE</scope>
    <source>
        <strain evidence="9">Hsosn_3</strain>
        <tissue evidence="9">Leaf</tissue>
    </source>
</reference>
<keyword evidence="7" id="KW-0732">Signal</keyword>
<keyword evidence="5 6" id="KW-0067">ATP-binding</keyword>
<evidence type="ECO:0000256" key="4">
    <source>
        <dbReference type="ARBA" id="ARBA00022777"/>
    </source>
</evidence>
<evidence type="ECO:0000313" key="10">
    <source>
        <dbReference type="Proteomes" id="UP001237642"/>
    </source>
</evidence>
<proteinExistence type="predicted"/>
<name>A0AAD8H6G5_9APIA</name>
<evidence type="ECO:0000313" key="9">
    <source>
        <dbReference type="EMBL" id="KAK1361374.1"/>
    </source>
</evidence>
<dbReference type="SMART" id="SM00220">
    <property type="entry name" value="S_TKc"/>
    <property type="match status" value="1"/>
</dbReference>
<dbReference type="InterPro" id="IPR017441">
    <property type="entry name" value="Protein_kinase_ATP_BS"/>
</dbReference>